<feature type="compositionally biased region" description="Polar residues" evidence="8">
    <location>
        <begin position="193"/>
        <end position="207"/>
    </location>
</feature>
<dbReference type="PANTHER" id="PTHR31942">
    <property type="entry name" value="MLO-LIKE PROTEIN 1"/>
    <property type="match status" value="1"/>
</dbReference>
<organism evidence="10 11">
    <name type="scientific">Leersia perrieri</name>
    <dbReference type="NCBI Taxonomy" id="77586"/>
    <lineage>
        <taxon>Eukaryota</taxon>
        <taxon>Viridiplantae</taxon>
        <taxon>Streptophyta</taxon>
        <taxon>Embryophyta</taxon>
        <taxon>Tracheophyta</taxon>
        <taxon>Spermatophyta</taxon>
        <taxon>Magnoliopsida</taxon>
        <taxon>Liliopsida</taxon>
        <taxon>Poales</taxon>
        <taxon>Poaceae</taxon>
        <taxon>BOP clade</taxon>
        <taxon>Oryzoideae</taxon>
        <taxon>Oryzeae</taxon>
        <taxon>Oryzinae</taxon>
        <taxon>Leersia</taxon>
    </lineage>
</organism>
<evidence type="ECO:0000256" key="8">
    <source>
        <dbReference type="SAM" id="MobiDB-lite"/>
    </source>
</evidence>
<keyword evidence="6 9" id="KW-0472">Membrane</keyword>
<name>A0A0D9VH79_9ORYZ</name>
<evidence type="ECO:0000313" key="11">
    <source>
        <dbReference type="Proteomes" id="UP000032180"/>
    </source>
</evidence>
<evidence type="ECO:0000256" key="1">
    <source>
        <dbReference type="ARBA" id="ARBA00004141"/>
    </source>
</evidence>
<feature type="transmembrane region" description="Helical" evidence="9">
    <location>
        <begin position="128"/>
        <end position="151"/>
    </location>
</feature>
<dbReference type="EnsemblPlants" id="LPERR02G16870.4">
    <property type="protein sequence ID" value="LPERR02G16870.4"/>
    <property type="gene ID" value="LPERR02G16870"/>
</dbReference>
<dbReference type="GO" id="GO:0006952">
    <property type="term" value="P:defense response"/>
    <property type="evidence" value="ECO:0007669"/>
    <property type="project" value="UniProtKB-KW"/>
</dbReference>
<comment type="subcellular location">
    <subcellularLocation>
        <location evidence="1">Membrane</location>
        <topology evidence="1">Multi-pass membrane protein</topology>
    </subcellularLocation>
</comment>
<dbReference type="Pfam" id="PF03094">
    <property type="entry name" value="Mlo"/>
    <property type="match status" value="1"/>
</dbReference>
<keyword evidence="3 9" id="KW-0812">Transmembrane</keyword>
<keyword evidence="7" id="KW-0568">Pathogenesis-related protein</keyword>
<dbReference type="GO" id="GO:0016020">
    <property type="term" value="C:membrane"/>
    <property type="evidence" value="ECO:0007669"/>
    <property type="project" value="UniProtKB-SubCell"/>
</dbReference>
<evidence type="ECO:0000256" key="9">
    <source>
        <dbReference type="SAM" id="Phobius"/>
    </source>
</evidence>
<protein>
    <recommendedName>
        <fullName evidence="12">MLO-like protein</fullName>
    </recommendedName>
</protein>
<dbReference type="Gramene" id="LPERR02G16870.4">
    <property type="protein sequence ID" value="LPERR02G16870.4"/>
    <property type="gene ID" value="LPERR02G16870"/>
</dbReference>
<sequence length="207" mass="23760">MCKNSNLSKIISEDTRSFFKQFYGSVTEEDYLTMRLGFIMKHCSGNPKFNFYKYMIRALEADFKKVVGWYVYIWISAVPFIMLLLVGTKLEHIITELAHQVAEKHSAIEGDLVVSPSDDLFWFNRPKLVLLLIHIVLFQNAFEIAFFFWLLMGTSFKKVIFDENVAEGLTNWAQNARRRNARGTNGGGVQMASPPTRSTEQGTARLI</sequence>
<reference evidence="11" key="2">
    <citation type="submission" date="2013-12" db="EMBL/GenBank/DDBJ databases">
        <authorList>
            <person name="Yu Y."/>
            <person name="Lee S."/>
            <person name="de Baynast K."/>
            <person name="Wissotski M."/>
            <person name="Liu L."/>
            <person name="Talag J."/>
            <person name="Goicoechea J."/>
            <person name="Angelova A."/>
            <person name="Jetty R."/>
            <person name="Kudrna D."/>
            <person name="Golser W."/>
            <person name="Rivera L."/>
            <person name="Zhang J."/>
            <person name="Wing R."/>
        </authorList>
    </citation>
    <scope>NUCLEOTIDE SEQUENCE</scope>
</reference>
<dbReference type="Proteomes" id="UP000032180">
    <property type="component" value="Chromosome 2"/>
</dbReference>
<evidence type="ECO:0000313" key="10">
    <source>
        <dbReference type="EnsemblPlants" id="LPERR02G16870.4"/>
    </source>
</evidence>
<accession>A0A0D9VH79</accession>
<evidence type="ECO:0000256" key="7">
    <source>
        <dbReference type="ARBA" id="ARBA00023265"/>
    </source>
</evidence>
<reference evidence="10 11" key="1">
    <citation type="submission" date="2012-08" db="EMBL/GenBank/DDBJ databases">
        <title>Oryza genome evolution.</title>
        <authorList>
            <person name="Wing R.A."/>
        </authorList>
    </citation>
    <scope>NUCLEOTIDE SEQUENCE</scope>
</reference>
<evidence type="ECO:0000256" key="5">
    <source>
        <dbReference type="ARBA" id="ARBA00022989"/>
    </source>
</evidence>
<dbReference type="AlphaFoldDB" id="A0A0D9VH79"/>
<dbReference type="PANTHER" id="PTHR31942:SF122">
    <property type="entry name" value="MLO-LIKE PROTEIN"/>
    <property type="match status" value="1"/>
</dbReference>
<keyword evidence="4" id="KW-0611">Plant defense</keyword>
<comment type="similarity">
    <text evidence="2">Belongs to the MLO family.</text>
</comment>
<feature type="transmembrane region" description="Helical" evidence="9">
    <location>
        <begin position="67"/>
        <end position="87"/>
    </location>
</feature>
<evidence type="ECO:0000256" key="6">
    <source>
        <dbReference type="ARBA" id="ARBA00023136"/>
    </source>
</evidence>
<evidence type="ECO:0008006" key="12">
    <source>
        <dbReference type="Google" id="ProtNLM"/>
    </source>
</evidence>
<evidence type="ECO:0000256" key="2">
    <source>
        <dbReference type="ARBA" id="ARBA00006574"/>
    </source>
</evidence>
<dbReference type="HOGENOM" id="CLU_024720_3_1_1"/>
<keyword evidence="11" id="KW-1185">Reference proteome</keyword>
<feature type="region of interest" description="Disordered" evidence="8">
    <location>
        <begin position="177"/>
        <end position="207"/>
    </location>
</feature>
<keyword evidence="5 9" id="KW-1133">Transmembrane helix</keyword>
<reference evidence="10" key="3">
    <citation type="submission" date="2015-04" db="UniProtKB">
        <authorList>
            <consortium name="EnsemblPlants"/>
        </authorList>
    </citation>
    <scope>IDENTIFICATION</scope>
</reference>
<proteinExistence type="inferred from homology"/>
<evidence type="ECO:0000256" key="4">
    <source>
        <dbReference type="ARBA" id="ARBA00022821"/>
    </source>
</evidence>
<dbReference type="InterPro" id="IPR004326">
    <property type="entry name" value="Mlo"/>
</dbReference>
<evidence type="ECO:0000256" key="3">
    <source>
        <dbReference type="ARBA" id="ARBA00022692"/>
    </source>
</evidence>